<feature type="domain" description="R13L1/DRL21-like LRR repeat region" evidence="1">
    <location>
        <begin position="1"/>
        <end position="95"/>
    </location>
</feature>
<dbReference type="PANTHER" id="PTHR47186">
    <property type="entry name" value="LEUCINE-RICH REPEAT-CONTAINING PROTEIN 57"/>
    <property type="match status" value="1"/>
</dbReference>
<dbReference type="Pfam" id="PF25019">
    <property type="entry name" value="LRR_R13L1-DRL21"/>
    <property type="match status" value="1"/>
</dbReference>
<dbReference type="Gene3D" id="3.80.10.10">
    <property type="entry name" value="Ribonuclease Inhibitor"/>
    <property type="match status" value="1"/>
</dbReference>
<name>A0ABS8SN92_DATST</name>
<dbReference type="PANTHER" id="PTHR47186:SF19">
    <property type="entry name" value="LEUCINE-RICH REPEAT-CONTAINING PROTEIN 2"/>
    <property type="match status" value="1"/>
</dbReference>
<evidence type="ECO:0000313" key="2">
    <source>
        <dbReference type="EMBL" id="MCD7460296.1"/>
    </source>
</evidence>
<dbReference type="InterPro" id="IPR056789">
    <property type="entry name" value="LRR_R13L1-DRL21"/>
</dbReference>
<keyword evidence="3" id="KW-1185">Reference proteome</keyword>
<evidence type="ECO:0000313" key="3">
    <source>
        <dbReference type="Proteomes" id="UP000823775"/>
    </source>
</evidence>
<organism evidence="2 3">
    <name type="scientific">Datura stramonium</name>
    <name type="common">Jimsonweed</name>
    <name type="synonym">Common thornapple</name>
    <dbReference type="NCBI Taxonomy" id="4076"/>
    <lineage>
        <taxon>Eukaryota</taxon>
        <taxon>Viridiplantae</taxon>
        <taxon>Streptophyta</taxon>
        <taxon>Embryophyta</taxon>
        <taxon>Tracheophyta</taxon>
        <taxon>Spermatophyta</taxon>
        <taxon>Magnoliopsida</taxon>
        <taxon>eudicotyledons</taxon>
        <taxon>Gunneridae</taxon>
        <taxon>Pentapetalae</taxon>
        <taxon>asterids</taxon>
        <taxon>lamiids</taxon>
        <taxon>Solanales</taxon>
        <taxon>Solanaceae</taxon>
        <taxon>Solanoideae</taxon>
        <taxon>Datureae</taxon>
        <taxon>Datura</taxon>
    </lineage>
</organism>
<evidence type="ECO:0000259" key="1">
    <source>
        <dbReference type="Pfam" id="PF25019"/>
    </source>
</evidence>
<gene>
    <name evidence="2" type="ORF">HAX54_043240</name>
</gene>
<dbReference type="InterPro" id="IPR032675">
    <property type="entry name" value="LRR_dom_sf"/>
</dbReference>
<dbReference type="SUPFAM" id="SSF52058">
    <property type="entry name" value="L domain-like"/>
    <property type="match status" value="1"/>
</dbReference>
<proteinExistence type="predicted"/>
<accession>A0ABS8SN92</accession>
<reference evidence="2 3" key="1">
    <citation type="journal article" date="2021" name="BMC Genomics">
        <title>Datura genome reveals duplications of psychoactive alkaloid biosynthetic genes and high mutation rate following tissue culture.</title>
        <authorList>
            <person name="Rajewski A."/>
            <person name="Carter-House D."/>
            <person name="Stajich J."/>
            <person name="Litt A."/>
        </authorList>
    </citation>
    <scope>NUCLEOTIDE SEQUENCE [LARGE SCALE GENOMIC DNA]</scope>
    <source>
        <strain evidence="2">AR-01</strain>
    </source>
</reference>
<dbReference type="EMBL" id="JACEIK010000645">
    <property type="protein sequence ID" value="MCD7460296.1"/>
    <property type="molecule type" value="Genomic_DNA"/>
</dbReference>
<sequence length="262" mass="29410">MREKEHVEMLSLEWGESIADNSQTERDILDELHPHTNIKELQITGYRGTKFPNWLADHSFFKLLVQLSLSPARSVTSLPALGQLPSLKFLVIRGMHAITMVTEEFYGGSSSKKPFNSLKKLKFAEMPVWKRWYGLGNGEFPHTQYLSFENCPKLMGKLPENLSSLTILKISKCPELNLETPIQLSSLKKFVVDGSPKVGVLFDDAELFTSQLEGMKQIDKLSISDCNSLTSLPISILPSTLESNMLISLSEIEIETSVGDDF</sequence>
<dbReference type="Proteomes" id="UP000823775">
    <property type="component" value="Unassembled WGS sequence"/>
</dbReference>
<comment type="caution">
    <text evidence="2">The sequence shown here is derived from an EMBL/GenBank/DDBJ whole genome shotgun (WGS) entry which is preliminary data.</text>
</comment>
<protein>
    <recommendedName>
        <fullName evidence="1">R13L1/DRL21-like LRR repeat region domain-containing protein</fullName>
    </recommendedName>
</protein>